<proteinExistence type="predicted"/>
<evidence type="ECO:0000313" key="1">
    <source>
        <dbReference type="EMBL" id="OQR94311.1"/>
    </source>
</evidence>
<name>A0A1V9Z8N5_9STRA</name>
<protein>
    <submittedName>
        <fullName evidence="1">Uncharacterized protein</fullName>
    </submittedName>
</protein>
<reference evidence="1 2" key="1">
    <citation type="journal article" date="2014" name="Genome Biol. Evol.">
        <title>The secreted proteins of Achlya hypogyna and Thraustotheca clavata identify the ancestral oomycete secretome and reveal gene acquisitions by horizontal gene transfer.</title>
        <authorList>
            <person name="Misner I."/>
            <person name="Blouin N."/>
            <person name="Leonard G."/>
            <person name="Richards T.A."/>
            <person name="Lane C.E."/>
        </authorList>
    </citation>
    <scope>NUCLEOTIDE SEQUENCE [LARGE SCALE GENOMIC DNA]</scope>
    <source>
        <strain evidence="1 2">ATCC 34112</strain>
    </source>
</reference>
<dbReference type="EMBL" id="JNBS01002192">
    <property type="protein sequence ID" value="OQR94311.1"/>
    <property type="molecule type" value="Genomic_DNA"/>
</dbReference>
<sequence length="63" mass="7067">MLQLACQNVHTQELVAGCFQGRQTNYFQNQKILCLGIESNIVAFPCPFLSQLVLEPLKEITGK</sequence>
<accession>A0A1V9Z8N5</accession>
<evidence type="ECO:0000313" key="2">
    <source>
        <dbReference type="Proteomes" id="UP000243217"/>
    </source>
</evidence>
<keyword evidence="2" id="KW-1185">Reference proteome</keyword>
<dbReference type="AlphaFoldDB" id="A0A1V9Z8N5"/>
<gene>
    <name evidence="1" type="ORF">THRCLA_22242</name>
</gene>
<organism evidence="1 2">
    <name type="scientific">Thraustotheca clavata</name>
    <dbReference type="NCBI Taxonomy" id="74557"/>
    <lineage>
        <taxon>Eukaryota</taxon>
        <taxon>Sar</taxon>
        <taxon>Stramenopiles</taxon>
        <taxon>Oomycota</taxon>
        <taxon>Saprolegniomycetes</taxon>
        <taxon>Saprolegniales</taxon>
        <taxon>Achlyaceae</taxon>
        <taxon>Thraustotheca</taxon>
    </lineage>
</organism>
<dbReference type="Proteomes" id="UP000243217">
    <property type="component" value="Unassembled WGS sequence"/>
</dbReference>
<comment type="caution">
    <text evidence="1">The sequence shown here is derived from an EMBL/GenBank/DDBJ whole genome shotgun (WGS) entry which is preliminary data.</text>
</comment>